<keyword evidence="3" id="KW-0472">Membrane</keyword>
<dbReference type="PANTHER" id="PTHR43037:SF5">
    <property type="entry name" value="FERULOYL ESTERASE"/>
    <property type="match status" value="1"/>
</dbReference>
<dbReference type="OrthoDB" id="265412at2"/>
<reference evidence="4 5" key="1">
    <citation type="submission" date="2019-02" db="EMBL/GenBank/DDBJ databases">
        <title>Deep-cultivation of Planctomycetes and their phenomic and genomic characterization uncovers novel biology.</title>
        <authorList>
            <person name="Wiegand S."/>
            <person name="Jogler M."/>
            <person name="Boedeker C."/>
            <person name="Pinto D."/>
            <person name="Vollmers J."/>
            <person name="Rivas-Marin E."/>
            <person name="Kohn T."/>
            <person name="Peeters S.H."/>
            <person name="Heuer A."/>
            <person name="Rast P."/>
            <person name="Oberbeckmann S."/>
            <person name="Bunk B."/>
            <person name="Jeske O."/>
            <person name="Meyerdierks A."/>
            <person name="Storesund J.E."/>
            <person name="Kallscheuer N."/>
            <person name="Luecker S."/>
            <person name="Lage O.M."/>
            <person name="Pohl T."/>
            <person name="Merkel B.J."/>
            <person name="Hornburger P."/>
            <person name="Mueller R.-W."/>
            <person name="Bruemmer F."/>
            <person name="Labrenz M."/>
            <person name="Spormann A.M."/>
            <person name="Op den Camp H."/>
            <person name="Overmann J."/>
            <person name="Amann R."/>
            <person name="Jetten M.S.M."/>
            <person name="Mascher T."/>
            <person name="Medema M.H."/>
            <person name="Devos D.P."/>
            <person name="Kaster A.-K."/>
            <person name="Ovreas L."/>
            <person name="Rohde M."/>
            <person name="Galperin M.Y."/>
            <person name="Jogler C."/>
        </authorList>
    </citation>
    <scope>NUCLEOTIDE SEQUENCE [LARGE SCALE GENOMIC DNA]</scope>
    <source>
        <strain evidence="4 5">Pan181</strain>
    </source>
</reference>
<dbReference type="SUPFAM" id="SSF53474">
    <property type="entry name" value="alpha/beta-Hydrolases"/>
    <property type="match status" value="1"/>
</dbReference>
<keyword evidence="2 4" id="KW-0378">Hydrolase</keyword>
<feature type="transmembrane region" description="Helical" evidence="3">
    <location>
        <begin position="9"/>
        <end position="29"/>
    </location>
</feature>
<evidence type="ECO:0000256" key="3">
    <source>
        <dbReference type="SAM" id="Phobius"/>
    </source>
</evidence>
<dbReference type="RefSeq" id="WP_145245117.1">
    <property type="nucleotide sequence ID" value="NZ_CP036278.1"/>
</dbReference>
<proteinExistence type="predicted"/>
<protein>
    <submittedName>
        <fullName evidence="4">Alpha/beta hydrolase family protein</fullName>
    </submittedName>
</protein>
<dbReference type="InterPro" id="IPR029058">
    <property type="entry name" value="AB_hydrolase_fold"/>
</dbReference>
<dbReference type="Pfam" id="PF10503">
    <property type="entry name" value="Esterase_PHB"/>
    <property type="match status" value="1"/>
</dbReference>
<dbReference type="Gene3D" id="3.40.50.1820">
    <property type="entry name" value="alpha/beta hydrolase"/>
    <property type="match status" value="1"/>
</dbReference>
<keyword evidence="3" id="KW-1133">Transmembrane helix</keyword>
<dbReference type="InterPro" id="IPR010126">
    <property type="entry name" value="Esterase_phb"/>
</dbReference>
<organism evidence="4 5">
    <name type="scientific">Aeoliella mucimassa</name>
    <dbReference type="NCBI Taxonomy" id="2527972"/>
    <lineage>
        <taxon>Bacteria</taxon>
        <taxon>Pseudomonadati</taxon>
        <taxon>Planctomycetota</taxon>
        <taxon>Planctomycetia</taxon>
        <taxon>Pirellulales</taxon>
        <taxon>Lacipirellulaceae</taxon>
        <taxon>Aeoliella</taxon>
    </lineage>
</organism>
<evidence type="ECO:0000256" key="1">
    <source>
        <dbReference type="ARBA" id="ARBA00022729"/>
    </source>
</evidence>
<dbReference type="Proteomes" id="UP000315750">
    <property type="component" value="Chromosome"/>
</dbReference>
<sequence length="264" mass="30246">MPRLNKKRLPLLFAIATAIVALAIGIWYITHHDWHRRTIAVHGVSRRYLWYPPTTRSTELRPLVLAYHGFNGPAERLRRSAKLHDMVDSHGFYLAYIQGDPTWHFFERDELGGNPDVEMFDVLTDQLLADYAIDPDRIYVVGISRGGDFVVHLSLRRSTKVAAMVSQGACLLDEHPAERPVPMMFIVGTRDEEVRPVKVETYPDLYRERGHAVEVLRPEGVPHRWEAPLNEEVWQFLTQYSLNDPAAVPAEEVKVEEVESASDQ</sequence>
<keyword evidence="3" id="KW-0812">Transmembrane</keyword>
<keyword evidence="1" id="KW-0732">Signal</keyword>
<dbReference type="EMBL" id="CP036278">
    <property type="protein sequence ID" value="QDU54091.1"/>
    <property type="molecule type" value="Genomic_DNA"/>
</dbReference>
<dbReference type="AlphaFoldDB" id="A0A518AH80"/>
<gene>
    <name evidence="4" type="ORF">Pan181_02710</name>
</gene>
<dbReference type="InterPro" id="IPR050955">
    <property type="entry name" value="Plant_Biomass_Hydrol_Est"/>
</dbReference>
<accession>A0A518AH80</accession>
<dbReference type="GO" id="GO:0016787">
    <property type="term" value="F:hydrolase activity"/>
    <property type="evidence" value="ECO:0007669"/>
    <property type="project" value="UniProtKB-KW"/>
</dbReference>
<dbReference type="GO" id="GO:0005576">
    <property type="term" value="C:extracellular region"/>
    <property type="evidence" value="ECO:0007669"/>
    <property type="project" value="InterPro"/>
</dbReference>
<evidence type="ECO:0000256" key="2">
    <source>
        <dbReference type="ARBA" id="ARBA00022801"/>
    </source>
</evidence>
<evidence type="ECO:0000313" key="4">
    <source>
        <dbReference type="EMBL" id="QDU54091.1"/>
    </source>
</evidence>
<name>A0A518AH80_9BACT</name>
<keyword evidence="5" id="KW-1185">Reference proteome</keyword>
<evidence type="ECO:0000313" key="5">
    <source>
        <dbReference type="Proteomes" id="UP000315750"/>
    </source>
</evidence>
<dbReference type="PANTHER" id="PTHR43037">
    <property type="entry name" value="UNNAMED PRODUCT-RELATED"/>
    <property type="match status" value="1"/>
</dbReference>
<dbReference type="KEGG" id="amuc:Pan181_02710"/>